<dbReference type="InterPro" id="IPR017195">
    <property type="entry name" value="ABC_thiamin-permease_prd"/>
</dbReference>
<proteinExistence type="predicted"/>
<reference evidence="2 3" key="1">
    <citation type="submission" date="2021-03" db="EMBL/GenBank/DDBJ databases">
        <title>Sequencing the genomes of 1000 actinobacteria strains.</title>
        <authorList>
            <person name="Klenk H.-P."/>
        </authorList>
    </citation>
    <scope>NUCLEOTIDE SEQUENCE [LARGE SCALE GENOMIC DNA]</scope>
    <source>
        <strain evidence="2 3">DSM 45256</strain>
    </source>
</reference>
<feature type="transmembrane region" description="Helical" evidence="1">
    <location>
        <begin position="108"/>
        <end position="132"/>
    </location>
</feature>
<keyword evidence="1" id="KW-1133">Transmembrane helix</keyword>
<name>A0ABS4W3N8_9PSEU</name>
<protein>
    <submittedName>
        <fullName evidence="2">Energy-coupling factor transport system substrate-specific component</fullName>
    </submittedName>
</protein>
<dbReference type="EMBL" id="JAGINU010000001">
    <property type="protein sequence ID" value="MBP2370299.1"/>
    <property type="molecule type" value="Genomic_DNA"/>
</dbReference>
<keyword evidence="1" id="KW-0812">Transmembrane</keyword>
<keyword evidence="1" id="KW-0472">Membrane</keyword>
<evidence type="ECO:0000313" key="2">
    <source>
        <dbReference type="EMBL" id="MBP2370299.1"/>
    </source>
</evidence>
<dbReference type="Pfam" id="PF09819">
    <property type="entry name" value="ABC_cobalt"/>
    <property type="match status" value="1"/>
</dbReference>
<dbReference type="Proteomes" id="UP001519295">
    <property type="component" value="Unassembled WGS sequence"/>
</dbReference>
<accession>A0ABS4W3N8</accession>
<evidence type="ECO:0000256" key="1">
    <source>
        <dbReference type="SAM" id="Phobius"/>
    </source>
</evidence>
<feature type="transmembrane region" description="Helical" evidence="1">
    <location>
        <begin position="48"/>
        <end position="68"/>
    </location>
</feature>
<organism evidence="2 3">
    <name type="scientific">Pseudonocardia parietis</name>
    <dbReference type="NCBI Taxonomy" id="570936"/>
    <lineage>
        <taxon>Bacteria</taxon>
        <taxon>Bacillati</taxon>
        <taxon>Actinomycetota</taxon>
        <taxon>Actinomycetes</taxon>
        <taxon>Pseudonocardiales</taxon>
        <taxon>Pseudonocardiaceae</taxon>
        <taxon>Pseudonocardia</taxon>
    </lineage>
</organism>
<comment type="caution">
    <text evidence="2">The sequence shown here is derived from an EMBL/GenBank/DDBJ whole genome shotgun (WGS) entry which is preliminary data.</text>
</comment>
<evidence type="ECO:0000313" key="3">
    <source>
        <dbReference type="Proteomes" id="UP001519295"/>
    </source>
</evidence>
<keyword evidence="3" id="KW-1185">Reference proteome</keyword>
<gene>
    <name evidence="2" type="ORF">JOF36_005995</name>
</gene>
<feature type="transmembrane region" description="Helical" evidence="1">
    <location>
        <begin position="80"/>
        <end position="102"/>
    </location>
</feature>
<sequence>MTAAPLLVLALMGAWLLPPFTALALLRRPGVGLLTSVIAGLVTVPLTPFGWMGLFQGVLWGVLCEIPFALTRYRRWPTALFLGTGLVIAVIGLLPTYTTYGLDQMSPLALTLAVGLTLGSCVLAAYLSVLIARALGRTGIAPAPRVRATDAPA</sequence>